<comment type="pathway">
    <text evidence="3">Carbohydrate metabolism; galactose metabolism.</text>
</comment>
<organism evidence="12 13">
    <name type="scientific">Salinihabitans flavidus</name>
    <dbReference type="NCBI Taxonomy" id="569882"/>
    <lineage>
        <taxon>Bacteria</taxon>
        <taxon>Pseudomonadati</taxon>
        <taxon>Pseudomonadota</taxon>
        <taxon>Alphaproteobacteria</taxon>
        <taxon>Rhodobacterales</taxon>
        <taxon>Roseobacteraceae</taxon>
        <taxon>Salinihabitans</taxon>
    </lineage>
</organism>
<dbReference type="UniPathway" id="UPA00214"/>
<evidence type="ECO:0000313" key="12">
    <source>
        <dbReference type="EMBL" id="SEO85307.1"/>
    </source>
</evidence>
<dbReference type="InterPro" id="IPR005886">
    <property type="entry name" value="UDP_G4E"/>
</dbReference>
<evidence type="ECO:0000256" key="7">
    <source>
        <dbReference type="ARBA" id="ARBA00023027"/>
    </source>
</evidence>
<dbReference type="EMBL" id="FODS01000014">
    <property type="protein sequence ID" value="SEO85307.1"/>
    <property type="molecule type" value="Genomic_DNA"/>
</dbReference>
<accession>A0A1H8T2Z5</accession>
<dbReference type="PANTHER" id="PTHR43725">
    <property type="entry name" value="UDP-GLUCOSE 4-EPIMERASE"/>
    <property type="match status" value="1"/>
</dbReference>
<keyword evidence="8" id="KW-0413">Isomerase</keyword>
<name>A0A1H8T2Z5_9RHOB</name>
<dbReference type="GO" id="GO:0003978">
    <property type="term" value="F:UDP-glucose 4-epimerase activity"/>
    <property type="evidence" value="ECO:0007669"/>
    <property type="project" value="UniProtKB-EC"/>
</dbReference>
<protein>
    <recommendedName>
        <fullName evidence="6">UDP-glucose 4-epimerase</fullName>
        <ecNumber evidence="5">5.1.3.2</ecNumber>
    </recommendedName>
    <alternativeName>
        <fullName evidence="10">Galactowaldenase</fullName>
    </alternativeName>
    <alternativeName>
        <fullName evidence="9">UDP-galactose 4-epimerase</fullName>
    </alternativeName>
</protein>
<keyword evidence="13" id="KW-1185">Reference proteome</keyword>
<sequence>MRVLVTGGAGYIGSHVARRLLDSGIGVCVIDDLSTGNLHRLRALERTARAAYRFDLCDVRDPGALNRVLGATRPDTVIHLAGLKDVAHSFADPQAYDEINVGGTTNLLAAAAKYGVARFVFSSSAAIYGRSARGPSRETDAPDPSSPYGLSKLRAEALVRDWALDAPATRRAVILRYFNPCGSLPDLVCDQSNGNGQTRALAEVVAEVATGRRPYLEIFGRNHPTPDGTCRRDFVHIADIVEAHLASVRREAHRLDPIEILNIGSGKDHSILEFLAVFRRVTGIAVPYRFLAPRPGDAAISCANIALAAARLDWRPKFGLSEACRALSVDHTIKMPVRVAPNPVLEPTRIAMAP</sequence>
<proteinExistence type="inferred from homology"/>
<evidence type="ECO:0000256" key="8">
    <source>
        <dbReference type="ARBA" id="ARBA00023235"/>
    </source>
</evidence>
<dbReference type="GO" id="GO:0006012">
    <property type="term" value="P:galactose metabolic process"/>
    <property type="evidence" value="ECO:0007669"/>
    <property type="project" value="UniProtKB-UniPathway"/>
</dbReference>
<dbReference type="EC" id="5.1.3.2" evidence="5"/>
<evidence type="ECO:0000256" key="4">
    <source>
        <dbReference type="ARBA" id="ARBA00007637"/>
    </source>
</evidence>
<evidence type="ECO:0000256" key="3">
    <source>
        <dbReference type="ARBA" id="ARBA00004947"/>
    </source>
</evidence>
<evidence type="ECO:0000259" key="11">
    <source>
        <dbReference type="Pfam" id="PF01370"/>
    </source>
</evidence>
<reference evidence="12 13" key="1">
    <citation type="submission" date="2016-10" db="EMBL/GenBank/DDBJ databases">
        <authorList>
            <person name="de Groot N.N."/>
        </authorList>
    </citation>
    <scope>NUCLEOTIDE SEQUENCE [LARGE SCALE GENOMIC DNA]</scope>
    <source>
        <strain evidence="12 13">DSM 27842</strain>
    </source>
</reference>
<evidence type="ECO:0000313" key="13">
    <source>
        <dbReference type="Proteomes" id="UP000198893"/>
    </source>
</evidence>
<comment type="cofactor">
    <cofactor evidence="2">
        <name>NAD(+)</name>
        <dbReference type="ChEBI" id="CHEBI:57540"/>
    </cofactor>
</comment>
<comment type="similarity">
    <text evidence="4">Belongs to the NAD(P)-dependent epimerase/dehydratase family.</text>
</comment>
<dbReference type="Gene3D" id="3.90.25.10">
    <property type="entry name" value="UDP-galactose 4-epimerase, domain 1"/>
    <property type="match status" value="1"/>
</dbReference>
<dbReference type="STRING" id="569882.SAMN04490248_11420"/>
<keyword evidence="7" id="KW-0520">NAD</keyword>
<dbReference type="Gene3D" id="3.40.50.720">
    <property type="entry name" value="NAD(P)-binding Rossmann-like Domain"/>
    <property type="match status" value="1"/>
</dbReference>
<evidence type="ECO:0000256" key="2">
    <source>
        <dbReference type="ARBA" id="ARBA00001911"/>
    </source>
</evidence>
<evidence type="ECO:0000256" key="1">
    <source>
        <dbReference type="ARBA" id="ARBA00000083"/>
    </source>
</evidence>
<dbReference type="NCBIfam" id="TIGR01179">
    <property type="entry name" value="galE"/>
    <property type="match status" value="1"/>
</dbReference>
<evidence type="ECO:0000256" key="5">
    <source>
        <dbReference type="ARBA" id="ARBA00013189"/>
    </source>
</evidence>
<dbReference type="SUPFAM" id="SSF51735">
    <property type="entry name" value="NAD(P)-binding Rossmann-fold domains"/>
    <property type="match status" value="1"/>
</dbReference>
<comment type="catalytic activity">
    <reaction evidence="1">
        <text>UDP-alpha-D-glucose = UDP-alpha-D-galactose</text>
        <dbReference type="Rhea" id="RHEA:22168"/>
        <dbReference type="ChEBI" id="CHEBI:58885"/>
        <dbReference type="ChEBI" id="CHEBI:66914"/>
        <dbReference type="EC" id="5.1.3.2"/>
    </reaction>
</comment>
<gene>
    <name evidence="12" type="ORF">SAMN04490248_11420</name>
</gene>
<evidence type="ECO:0000256" key="9">
    <source>
        <dbReference type="ARBA" id="ARBA00031367"/>
    </source>
</evidence>
<feature type="domain" description="NAD-dependent epimerase/dehydratase" evidence="11">
    <location>
        <begin position="3"/>
        <end position="264"/>
    </location>
</feature>
<dbReference type="InterPro" id="IPR001509">
    <property type="entry name" value="Epimerase_deHydtase"/>
</dbReference>
<dbReference type="Pfam" id="PF01370">
    <property type="entry name" value="Epimerase"/>
    <property type="match status" value="1"/>
</dbReference>
<evidence type="ECO:0000256" key="6">
    <source>
        <dbReference type="ARBA" id="ARBA00018569"/>
    </source>
</evidence>
<dbReference type="InterPro" id="IPR036291">
    <property type="entry name" value="NAD(P)-bd_dom_sf"/>
</dbReference>
<dbReference type="AlphaFoldDB" id="A0A1H8T2Z5"/>
<dbReference type="OrthoDB" id="9801785at2"/>
<evidence type="ECO:0000256" key="10">
    <source>
        <dbReference type="ARBA" id="ARBA00033067"/>
    </source>
</evidence>
<dbReference type="Proteomes" id="UP000198893">
    <property type="component" value="Unassembled WGS sequence"/>
</dbReference>
<dbReference type="RefSeq" id="WP_093118763.1">
    <property type="nucleotide sequence ID" value="NZ_FODS01000014.1"/>
</dbReference>